<reference evidence="1" key="1">
    <citation type="journal article" date="2014" name="Int. J. Syst. Evol. Microbiol.">
        <title>Complete genome sequence of Corynebacterium casei LMG S-19264T (=DSM 44701T), isolated from a smear-ripened cheese.</title>
        <authorList>
            <consortium name="US DOE Joint Genome Institute (JGI-PGF)"/>
            <person name="Walter F."/>
            <person name="Albersmeier A."/>
            <person name="Kalinowski J."/>
            <person name="Ruckert C."/>
        </authorList>
    </citation>
    <scope>NUCLEOTIDE SEQUENCE</scope>
    <source>
        <strain evidence="1">CGMCC 4.7306</strain>
    </source>
</reference>
<keyword evidence="2" id="KW-1185">Reference proteome</keyword>
<evidence type="ECO:0000313" key="2">
    <source>
        <dbReference type="Proteomes" id="UP000613840"/>
    </source>
</evidence>
<dbReference type="Proteomes" id="UP000613840">
    <property type="component" value="Unassembled WGS sequence"/>
</dbReference>
<name>A0A917S6J5_9ACTN</name>
<comment type="caution">
    <text evidence="1">The sequence shown here is derived from an EMBL/GenBank/DDBJ whole genome shotgun (WGS) entry which is preliminary data.</text>
</comment>
<protein>
    <submittedName>
        <fullName evidence="1">Uncharacterized protein</fullName>
    </submittedName>
</protein>
<reference evidence="1" key="2">
    <citation type="submission" date="2020-09" db="EMBL/GenBank/DDBJ databases">
        <authorList>
            <person name="Sun Q."/>
            <person name="Zhou Y."/>
        </authorList>
    </citation>
    <scope>NUCLEOTIDE SEQUENCE</scope>
    <source>
        <strain evidence="1">CGMCC 4.7306</strain>
    </source>
</reference>
<gene>
    <name evidence="1" type="ORF">GCM10011575_18920</name>
</gene>
<dbReference type="EMBL" id="BMMZ01000004">
    <property type="protein sequence ID" value="GGL60631.1"/>
    <property type="molecule type" value="Genomic_DNA"/>
</dbReference>
<organism evidence="1 2">
    <name type="scientific">Microlunatus endophyticus</name>
    <dbReference type="NCBI Taxonomy" id="1716077"/>
    <lineage>
        <taxon>Bacteria</taxon>
        <taxon>Bacillati</taxon>
        <taxon>Actinomycetota</taxon>
        <taxon>Actinomycetes</taxon>
        <taxon>Propionibacteriales</taxon>
        <taxon>Propionibacteriaceae</taxon>
        <taxon>Microlunatus</taxon>
    </lineage>
</organism>
<evidence type="ECO:0000313" key="1">
    <source>
        <dbReference type="EMBL" id="GGL60631.1"/>
    </source>
</evidence>
<dbReference type="AlphaFoldDB" id="A0A917S6J5"/>
<sequence>MAPVVLVVVVETEEPEPALFTVVRTAPMVPSAPRLVAATCMVFDVGVVVHIVSFEVGPELTRLPAETLEP</sequence>
<proteinExistence type="predicted"/>
<accession>A0A917S6J5</accession>